<dbReference type="Proteomes" id="UP001163046">
    <property type="component" value="Unassembled WGS sequence"/>
</dbReference>
<dbReference type="SMART" id="SM00115">
    <property type="entry name" value="CASc"/>
    <property type="match status" value="1"/>
</dbReference>
<dbReference type="GO" id="GO:0005737">
    <property type="term" value="C:cytoplasm"/>
    <property type="evidence" value="ECO:0007669"/>
    <property type="project" value="UniProtKB-ARBA"/>
</dbReference>
<dbReference type="SUPFAM" id="SSF52129">
    <property type="entry name" value="Caspase-like"/>
    <property type="match status" value="1"/>
</dbReference>
<dbReference type="PROSITE" id="PS50208">
    <property type="entry name" value="CASPASE_P20"/>
    <property type="match status" value="1"/>
</dbReference>
<dbReference type="GO" id="GO:0004197">
    <property type="term" value="F:cysteine-type endopeptidase activity"/>
    <property type="evidence" value="ECO:0007669"/>
    <property type="project" value="InterPro"/>
</dbReference>
<protein>
    <submittedName>
        <fullName evidence="4">Caspase 8, apoptosis- cysteine peptidase</fullName>
        <ecNumber evidence="4">3.4.22.6</ecNumber>
    </submittedName>
</protein>
<dbReference type="InterPro" id="IPR011600">
    <property type="entry name" value="Pept_C14_caspase"/>
</dbReference>
<evidence type="ECO:0000259" key="3">
    <source>
        <dbReference type="PROSITE" id="PS50208"/>
    </source>
</evidence>
<name>A0A9W9ZQF7_9CNID</name>
<dbReference type="GO" id="GO:0006508">
    <property type="term" value="P:proteolysis"/>
    <property type="evidence" value="ECO:0007669"/>
    <property type="project" value="InterPro"/>
</dbReference>
<feature type="domain" description="Caspase family p20" evidence="3">
    <location>
        <begin position="165"/>
        <end position="258"/>
    </location>
</feature>
<evidence type="ECO:0000256" key="1">
    <source>
        <dbReference type="ARBA" id="ARBA00010134"/>
    </source>
</evidence>
<dbReference type="InterPro" id="IPR001309">
    <property type="entry name" value="Pept_C14_p20"/>
</dbReference>
<proteinExistence type="inferred from homology"/>
<dbReference type="GO" id="GO:0043067">
    <property type="term" value="P:regulation of programmed cell death"/>
    <property type="evidence" value="ECO:0007669"/>
    <property type="project" value="UniProtKB-ARBA"/>
</dbReference>
<dbReference type="PANTHER" id="PTHR48169">
    <property type="entry name" value="DED DOMAIN-CONTAINING PROTEIN"/>
    <property type="match status" value="1"/>
</dbReference>
<sequence>MGVGAVSFRRIFNRPFDSRSCHGASSAIVQFYDNKIRSGNVLCVYRDLKTNRIHFVINGKEAWVSFSSGAPDVCYGYVRLSSGGNDSNIQVTVVQEKEEAYFNSVMEPAPVVEHENMNRPWWMPVVRVGQLIHHEITELSHYRMSVQHPRGICLLINNVPNMVSEEKQLTDLFEHLSFDVQVRQNLQMLQIYEVAQEFAKKDHSEFDSFAVIIMSVCGQDNEIFGVDGKKASLENVMSEFTATNCSSLQGKAKLFFVQRFTMTPSKVGDGSTQAHCYCTDKDVRPFSPCTILGGDGCPDEADFLLTCVTSPVDGAKPVPESLFLQVRMCVKGAN</sequence>
<dbReference type="InterPro" id="IPR015917">
    <property type="entry name" value="Pept_C14A"/>
</dbReference>
<evidence type="ECO:0000313" key="4">
    <source>
        <dbReference type="EMBL" id="KAJ7384114.1"/>
    </source>
</evidence>
<keyword evidence="2" id="KW-0053">Apoptosis</keyword>
<dbReference type="EMBL" id="MU825890">
    <property type="protein sequence ID" value="KAJ7384114.1"/>
    <property type="molecule type" value="Genomic_DNA"/>
</dbReference>
<dbReference type="PANTHER" id="PTHR48169:SF7">
    <property type="entry name" value="CASPASE 10"/>
    <property type="match status" value="1"/>
</dbReference>
<accession>A0A9W9ZQF7</accession>
<dbReference type="Gene3D" id="3.40.50.1460">
    <property type="match status" value="1"/>
</dbReference>
<dbReference type="Pfam" id="PF00656">
    <property type="entry name" value="Peptidase_C14"/>
    <property type="match status" value="1"/>
</dbReference>
<reference evidence="4" key="1">
    <citation type="submission" date="2023-01" db="EMBL/GenBank/DDBJ databases">
        <title>Genome assembly of the deep-sea coral Lophelia pertusa.</title>
        <authorList>
            <person name="Herrera S."/>
            <person name="Cordes E."/>
        </authorList>
    </citation>
    <scope>NUCLEOTIDE SEQUENCE</scope>
    <source>
        <strain evidence="4">USNM1676648</strain>
        <tissue evidence="4">Polyp</tissue>
    </source>
</reference>
<dbReference type="EC" id="3.4.22.6" evidence="4"/>
<organism evidence="4 5">
    <name type="scientific">Desmophyllum pertusum</name>
    <dbReference type="NCBI Taxonomy" id="174260"/>
    <lineage>
        <taxon>Eukaryota</taxon>
        <taxon>Metazoa</taxon>
        <taxon>Cnidaria</taxon>
        <taxon>Anthozoa</taxon>
        <taxon>Hexacorallia</taxon>
        <taxon>Scleractinia</taxon>
        <taxon>Caryophylliina</taxon>
        <taxon>Caryophylliidae</taxon>
        <taxon>Desmophyllum</taxon>
    </lineage>
</organism>
<comment type="caution">
    <text evidence="4">The sequence shown here is derived from an EMBL/GenBank/DDBJ whole genome shotgun (WGS) entry which is preliminary data.</text>
</comment>
<comment type="similarity">
    <text evidence="1">Belongs to the peptidase C14A family.</text>
</comment>
<dbReference type="GO" id="GO:0006915">
    <property type="term" value="P:apoptotic process"/>
    <property type="evidence" value="ECO:0007669"/>
    <property type="project" value="UniProtKB-KW"/>
</dbReference>
<evidence type="ECO:0000256" key="2">
    <source>
        <dbReference type="ARBA" id="ARBA00022703"/>
    </source>
</evidence>
<dbReference type="AlphaFoldDB" id="A0A9W9ZQF7"/>
<keyword evidence="5" id="KW-1185">Reference proteome</keyword>
<dbReference type="InterPro" id="IPR029030">
    <property type="entry name" value="Caspase-like_dom_sf"/>
</dbReference>
<keyword evidence="4" id="KW-0378">Hydrolase</keyword>
<dbReference type="OrthoDB" id="5947839at2759"/>
<evidence type="ECO:0000313" key="5">
    <source>
        <dbReference type="Proteomes" id="UP001163046"/>
    </source>
</evidence>
<gene>
    <name evidence="4" type="primary">CASP8_2</name>
    <name evidence="4" type="ORF">OS493_023438</name>
</gene>